<protein>
    <submittedName>
        <fullName evidence="3">Methyltransferase type 11</fullName>
    </submittedName>
</protein>
<evidence type="ECO:0000313" key="4">
    <source>
        <dbReference type="Proteomes" id="UP000076744"/>
    </source>
</evidence>
<reference evidence="3 4" key="1">
    <citation type="journal article" date="2016" name="Genome Biol. Evol.">
        <title>Divergent and convergent evolution of fungal pathogenicity.</title>
        <authorList>
            <person name="Shang Y."/>
            <person name="Xiao G."/>
            <person name="Zheng P."/>
            <person name="Cen K."/>
            <person name="Zhan S."/>
            <person name="Wang C."/>
        </authorList>
    </citation>
    <scope>NUCLEOTIDE SEQUENCE [LARGE SCALE GENOMIC DNA]</scope>
    <source>
        <strain evidence="3 4">ARSEF 2679</strain>
    </source>
</reference>
<organism evidence="3 4">
    <name type="scientific">Cordyceps fumosorosea (strain ARSEF 2679)</name>
    <name type="common">Isaria fumosorosea</name>
    <dbReference type="NCBI Taxonomy" id="1081104"/>
    <lineage>
        <taxon>Eukaryota</taxon>
        <taxon>Fungi</taxon>
        <taxon>Dikarya</taxon>
        <taxon>Ascomycota</taxon>
        <taxon>Pezizomycotina</taxon>
        <taxon>Sordariomycetes</taxon>
        <taxon>Hypocreomycetidae</taxon>
        <taxon>Hypocreales</taxon>
        <taxon>Cordycipitaceae</taxon>
        <taxon>Cordyceps</taxon>
    </lineage>
</organism>
<dbReference type="RefSeq" id="XP_018700630.1">
    <property type="nucleotide sequence ID" value="XM_018852166.1"/>
</dbReference>
<dbReference type="PANTHER" id="PTHR43591">
    <property type="entry name" value="METHYLTRANSFERASE"/>
    <property type="match status" value="1"/>
</dbReference>
<feature type="compositionally biased region" description="Basic and acidic residues" evidence="2">
    <location>
        <begin position="1"/>
        <end position="13"/>
    </location>
</feature>
<proteinExistence type="inferred from homology"/>
<dbReference type="Gene3D" id="3.40.50.150">
    <property type="entry name" value="Vaccinia Virus protein VP39"/>
    <property type="match status" value="1"/>
</dbReference>
<dbReference type="GO" id="GO:0008168">
    <property type="term" value="F:methyltransferase activity"/>
    <property type="evidence" value="ECO:0007669"/>
    <property type="project" value="UniProtKB-KW"/>
</dbReference>
<dbReference type="GeneID" id="30024855"/>
<dbReference type="PANTHER" id="PTHR43591:SF10">
    <property type="entry name" value="ABC TRANSMEMBRANE TYPE-1 DOMAIN-CONTAINING PROTEIN-RELATED"/>
    <property type="match status" value="1"/>
</dbReference>
<dbReference type="Pfam" id="PF13489">
    <property type="entry name" value="Methyltransf_23"/>
    <property type="match status" value="1"/>
</dbReference>
<evidence type="ECO:0000313" key="3">
    <source>
        <dbReference type="EMBL" id="OAA53861.1"/>
    </source>
</evidence>
<dbReference type="Proteomes" id="UP000076744">
    <property type="component" value="Unassembled WGS sequence"/>
</dbReference>
<dbReference type="STRING" id="1081104.A0A167M378"/>
<dbReference type="SUPFAM" id="SSF53335">
    <property type="entry name" value="S-adenosyl-L-methionine-dependent methyltransferases"/>
    <property type="match status" value="1"/>
</dbReference>
<dbReference type="OrthoDB" id="2013972at2759"/>
<evidence type="ECO:0000256" key="1">
    <source>
        <dbReference type="ARBA" id="ARBA00038158"/>
    </source>
</evidence>
<comment type="similarity">
    <text evidence="1">Belongs to the methyltransferase superfamily. LaeA methyltransferase family.</text>
</comment>
<dbReference type="CDD" id="cd02440">
    <property type="entry name" value="AdoMet_MTases"/>
    <property type="match status" value="1"/>
</dbReference>
<keyword evidence="3" id="KW-0808">Transferase</keyword>
<feature type="compositionally biased region" description="Basic and acidic residues" evidence="2">
    <location>
        <begin position="33"/>
        <end position="44"/>
    </location>
</feature>
<gene>
    <name evidence="3" type="ORF">ISF_08563</name>
</gene>
<dbReference type="GO" id="GO:0032259">
    <property type="term" value="P:methylation"/>
    <property type="evidence" value="ECO:0007669"/>
    <property type="project" value="UniProtKB-KW"/>
</dbReference>
<evidence type="ECO:0000256" key="2">
    <source>
        <dbReference type="SAM" id="MobiDB-lite"/>
    </source>
</evidence>
<sequence length="409" mass="45162">MGSPDERSSEREPTPQSRETPEADEAATATTADDDHHHRHHSEDPDPAGDAPPSDPPSPSPPPPPPPPPWLPGTGGEQSPIEAATSGDISDDEFVANSLDSDLVSVTSSVCAHTYERGRRYQSFKNSRYPIPNDDQEQSREDLKHVMLMELTDGKLFFAPTGDHPQKIVDIGTGTGIWAIETGDAYPSASVLGIDLTPIQPLWVPPNVEFIVDDCERDWLLDNYDLAHFRFMAMILKDVPLVMQHAYAALRPGGWIEFQELLGRPLCDDGTMPADDAFKVLYELAGDAYARLGLSTSLPAELGPLLREAGFENVRCRVLKVPIGPWAKDKTMRLVGLYQKTAVTDFISTLAGRPFVALGLSEAEAQVRLALARQALDNARIHRYFNYYYWYAQKPEQAEEEEPDDDGGV</sequence>
<dbReference type="AlphaFoldDB" id="A0A167M378"/>
<accession>A0A167M378</accession>
<dbReference type="EMBL" id="AZHB01000032">
    <property type="protein sequence ID" value="OAA53861.1"/>
    <property type="molecule type" value="Genomic_DNA"/>
</dbReference>
<dbReference type="InterPro" id="IPR029063">
    <property type="entry name" value="SAM-dependent_MTases_sf"/>
</dbReference>
<keyword evidence="3" id="KW-0489">Methyltransferase</keyword>
<feature type="region of interest" description="Disordered" evidence="2">
    <location>
        <begin position="1"/>
        <end position="84"/>
    </location>
</feature>
<comment type="caution">
    <text evidence="3">The sequence shown here is derived from an EMBL/GenBank/DDBJ whole genome shotgun (WGS) entry which is preliminary data.</text>
</comment>
<keyword evidence="4" id="KW-1185">Reference proteome</keyword>
<feature type="compositionally biased region" description="Pro residues" evidence="2">
    <location>
        <begin position="53"/>
        <end position="71"/>
    </location>
</feature>
<name>A0A167M378_CORFA</name>